<dbReference type="SMART" id="SM00479">
    <property type="entry name" value="EXOIII"/>
    <property type="match status" value="1"/>
</dbReference>
<name>A0ABS5BXV3_9BACT</name>
<protein>
    <submittedName>
        <fullName evidence="5">Exonuclease domain-containing protein</fullName>
    </submittedName>
</protein>
<proteinExistence type="predicted"/>
<gene>
    <name evidence="5" type="ORF">J8F10_25230</name>
</gene>
<dbReference type="RefSeq" id="WP_210658671.1">
    <property type="nucleotide sequence ID" value="NZ_JAGKQQ010000001.1"/>
</dbReference>
<keyword evidence="3 5" id="KW-0269">Exonuclease</keyword>
<accession>A0ABS5BXV3</accession>
<dbReference type="CDD" id="cd06133">
    <property type="entry name" value="ERI-1_3'hExo_like"/>
    <property type="match status" value="1"/>
</dbReference>
<dbReference type="Proteomes" id="UP000676565">
    <property type="component" value="Unassembled WGS sequence"/>
</dbReference>
<evidence type="ECO:0000256" key="2">
    <source>
        <dbReference type="ARBA" id="ARBA00022801"/>
    </source>
</evidence>
<dbReference type="SUPFAM" id="SSF53098">
    <property type="entry name" value="Ribonuclease H-like"/>
    <property type="match status" value="1"/>
</dbReference>
<evidence type="ECO:0000313" key="5">
    <source>
        <dbReference type="EMBL" id="MBP3958566.1"/>
    </source>
</evidence>
<reference evidence="5 6" key="1">
    <citation type="submission" date="2021-04" db="EMBL/GenBank/DDBJ databases">
        <authorList>
            <person name="Ivanova A."/>
        </authorList>
    </citation>
    <scope>NUCLEOTIDE SEQUENCE [LARGE SCALE GENOMIC DNA]</scope>
    <source>
        <strain evidence="5 6">G18</strain>
    </source>
</reference>
<comment type="caution">
    <text evidence="5">The sequence shown here is derived from an EMBL/GenBank/DDBJ whole genome shotgun (WGS) entry which is preliminary data.</text>
</comment>
<keyword evidence="2" id="KW-0378">Hydrolase</keyword>
<evidence type="ECO:0000256" key="3">
    <source>
        <dbReference type="ARBA" id="ARBA00022839"/>
    </source>
</evidence>
<dbReference type="PANTHER" id="PTHR23044">
    <property type="entry name" value="3'-5' EXONUCLEASE ERI1-RELATED"/>
    <property type="match status" value="1"/>
</dbReference>
<dbReference type="Pfam" id="PF00929">
    <property type="entry name" value="RNase_T"/>
    <property type="match status" value="1"/>
</dbReference>
<evidence type="ECO:0000259" key="4">
    <source>
        <dbReference type="SMART" id="SM00479"/>
    </source>
</evidence>
<dbReference type="EMBL" id="JAGKQQ010000001">
    <property type="protein sequence ID" value="MBP3958566.1"/>
    <property type="molecule type" value="Genomic_DNA"/>
</dbReference>
<dbReference type="GO" id="GO:0004527">
    <property type="term" value="F:exonuclease activity"/>
    <property type="evidence" value="ECO:0007669"/>
    <property type="project" value="UniProtKB-KW"/>
</dbReference>
<dbReference type="PANTHER" id="PTHR23044:SF61">
    <property type="entry name" value="3'-5' EXORIBONUCLEASE 1-RELATED"/>
    <property type="match status" value="1"/>
</dbReference>
<dbReference type="InterPro" id="IPR013520">
    <property type="entry name" value="Ribonucl_H"/>
</dbReference>
<dbReference type="InterPro" id="IPR051274">
    <property type="entry name" value="3-5_Exoribonuclease"/>
</dbReference>
<dbReference type="InterPro" id="IPR012337">
    <property type="entry name" value="RNaseH-like_sf"/>
</dbReference>
<evidence type="ECO:0000256" key="1">
    <source>
        <dbReference type="ARBA" id="ARBA00022722"/>
    </source>
</evidence>
<dbReference type="InterPro" id="IPR036397">
    <property type="entry name" value="RNaseH_sf"/>
</dbReference>
<sequence length="187" mass="21215">MAKRLDHVLVIDIESTCWDGGTPPRGEMNDIIEIGLTPLELSSGRRLEKRSILVRPERSKVSPFCTQLTTLTQEQVDTGILFKDACKILETEYLSQERLWASFGDYDRRQFDKQCRDEGVRYPFGPSHLNVKTLCSVAKGLPTEIGLPQALALYGLKLEGTHHRGHDDAWNIAALFAEFLKRMRNQA</sequence>
<organism evidence="5 6">
    <name type="scientific">Gemmata palustris</name>
    <dbReference type="NCBI Taxonomy" id="2822762"/>
    <lineage>
        <taxon>Bacteria</taxon>
        <taxon>Pseudomonadati</taxon>
        <taxon>Planctomycetota</taxon>
        <taxon>Planctomycetia</taxon>
        <taxon>Gemmatales</taxon>
        <taxon>Gemmataceae</taxon>
        <taxon>Gemmata</taxon>
    </lineage>
</organism>
<dbReference type="InterPro" id="IPR047201">
    <property type="entry name" value="ERI-1_3'hExo-like"/>
</dbReference>
<keyword evidence="1" id="KW-0540">Nuclease</keyword>
<dbReference type="Gene3D" id="3.30.420.10">
    <property type="entry name" value="Ribonuclease H-like superfamily/Ribonuclease H"/>
    <property type="match status" value="1"/>
</dbReference>
<evidence type="ECO:0000313" key="6">
    <source>
        <dbReference type="Proteomes" id="UP000676565"/>
    </source>
</evidence>
<feature type="domain" description="Exonuclease" evidence="4">
    <location>
        <begin position="7"/>
        <end position="185"/>
    </location>
</feature>
<keyword evidence="6" id="KW-1185">Reference proteome</keyword>